<protein>
    <submittedName>
        <fullName evidence="1">Uncharacterized protein</fullName>
    </submittedName>
</protein>
<organism evidence="1 2">
    <name type="scientific">Raineya orbicola</name>
    <dbReference type="NCBI Taxonomy" id="2016530"/>
    <lineage>
        <taxon>Bacteria</taxon>
        <taxon>Pseudomonadati</taxon>
        <taxon>Bacteroidota</taxon>
        <taxon>Cytophagia</taxon>
        <taxon>Cytophagales</taxon>
        <taxon>Raineyaceae</taxon>
        <taxon>Raineya</taxon>
    </lineage>
</organism>
<comment type="caution">
    <text evidence="1">The sequence shown here is derived from an EMBL/GenBank/DDBJ whole genome shotgun (WGS) entry which is preliminary data.</text>
</comment>
<evidence type="ECO:0000313" key="2">
    <source>
        <dbReference type="Proteomes" id="UP000233387"/>
    </source>
</evidence>
<sequence>MKNIDFKAILMKVGGTGAGAIGANAIYKILPSTMRPLFKGGILIVAGAVLPKLGKKAAILEDIGAGMIAFGVLAVAKGQFNLNLNLAEIAEVASPVASQEVRYIPEEVMNTVELAEAINGIQEIAESLSGDEDVASYYDEVADEDEAQVAEFQEDVY</sequence>
<reference evidence="1 2" key="1">
    <citation type="submission" date="2017-06" db="EMBL/GenBank/DDBJ databases">
        <title>Raineya orbicola gen. nov., sp. nov. a slightly thermophilic bacterium of the phylum Bacteroidetes and the description of Raineyaceae fam. nov.</title>
        <authorList>
            <person name="Albuquerque L."/>
            <person name="Polonia A.R.M."/>
            <person name="Barroso C."/>
            <person name="Froufe H.J.C."/>
            <person name="Lage O."/>
            <person name="Lobo-Da-Cunha A."/>
            <person name="Egas C."/>
            <person name="Da Costa M.S."/>
        </authorList>
    </citation>
    <scope>NUCLEOTIDE SEQUENCE [LARGE SCALE GENOMIC DNA]</scope>
    <source>
        <strain evidence="1 2">SPSPC-11</strain>
    </source>
</reference>
<dbReference type="EMBL" id="NKXO01000054">
    <property type="protein sequence ID" value="PKQ66050.1"/>
    <property type="molecule type" value="Genomic_DNA"/>
</dbReference>
<evidence type="ECO:0000313" key="1">
    <source>
        <dbReference type="EMBL" id="PKQ66050.1"/>
    </source>
</evidence>
<gene>
    <name evidence="1" type="ORF">Rain11_2479</name>
</gene>
<proteinExistence type="predicted"/>
<dbReference type="Proteomes" id="UP000233387">
    <property type="component" value="Unassembled WGS sequence"/>
</dbReference>
<keyword evidence="2" id="KW-1185">Reference proteome</keyword>
<name>A0A2N3I6W2_9BACT</name>
<accession>A0A2N3I6W2</accession>
<dbReference type="AlphaFoldDB" id="A0A2N3I6W2"/>
<dbReference type="RefSeq" id="WP_101359738.1">
    <property type="nucleotide sequence ID" value="NZ_NKXO01000054.1"/>
</dbReference>